<dbReference type="PRINTS" id="PR00237">
    <property type="entry name" value="GPCRRHODOPSN"/>
</dbReference>
<evidence type="ECO:0000256" key="7">
    <source>
        <dbReference type="ARBA" id="ARBA00023170"/>
    </source>
</evidence>
<dbReference type="Gene3D" id="1.20.1070.10">
    <property type="entry name" value="Rhodopsin 7-helix transmembrane proteins"/>
    <property type="match status" value="1"/>
</dbReference>
<proteinExistence type="predicted"/>
<dbReference type="GO" id="GO:0004930">
    <property type="term" value="F:G protein-coupled receptor activity"/>
    <property type="evidence" value="ECO:0007669"/>
    <property type="project" value="UniProtKB-KW"/>
</dbReference>
<accession>A0AA97J3D5</accession>
<evidence type="ECO:0000256" key="3">
    <source>
        <dbReference type="ARBA" id="ARBA00022692"/>
    </source>
</evidence>
<keyword evidence="8" id="KW-0807">Transducer</keyword>
<comment type="subcellular location">
    <subcellularLocation>
        <location evidence="1">Cell membrane</location>
        <topology evidence="1">Multi-pass membrane protein</topology>
    </subcellularLocation>
</comment>
<dbReference type="KEGG" id="emc:129326492"/>
<sequence>MDMGSEVLANLVSLQNRTTAFRNCSDGGVSFQKFYIPIIYSLLFLVCFPGNIIVIFVYIFKMRPWKSSTIIMLNLAITDLLYVSCLPFLIHYSINGDHWVFGDFMCTFIRFTFYFNTYSSILFLTCFSLFRFFVVVYPISCFSIQKRRWAIMASATVWVISLLMVSPMIHYITVKESQNRSICLDLTSSEELDSIRLFNWLLTIFAFFLPLMLVTLCYAVIIYKLARGPHTNTSFKKKARSLAIVLLAVFYVCFLPFHIFRGVRIELKIHPVSCKVEEQIRDVFTVTKSLASLNTFGNLILYVVLGDNFQHAILSICKRNIKMTKK</sequence>
<feature type="transmembrane region" description="Helical" evidence="9">
    <location>
        <begin position="38"/>
        <end position="60"/>
    </location>
</feature>
<feature type="transmembrane region" description="Helical" evidence="9">
    <location>
        <begin position="197"/>
        <end position="221"/>
    </location>
</feature>
<dbReference type="PRINTS" id="PR01157">
    <property type="entry name" value="P2YPURNOCPTR"/>
</dbReference>
<keyword evidence="5" id="KW-0297">G-protein coupled receptor</keyword>
<name>A0AA97J3D5_EUBMA</name>
<evidence type="ECO:0000256" key="8">
    <source>
        <dbReference type="ARBA" id="ARBA00023224"/>
    </source>
</evidence>
<dbReference type="SUPFAM" id="SSF81321">
    <property type="entry name" value="Family A G protein-coupled receptor-like"/>
    <property type="match status" value="1"/>
</dbReference>
<evidence type="ECO:0000256" key="1">
    <source>
        <dbReference type="ARBA" id="ARBA00004651"/>
    </source>
</evidence>
<feature type="transmembrane region" description="Helical" evidence="9">
    <location>
        <begin position="242"/>
        <end position="260"/>
    </location>
</feature>
<dbReference type="PANTHER" id="PTHR24231:SF15">
    <property type="entry name" value="2-OXOGLUTARATE RECEPTOR 1"/>
    <property type="match status" value="1"/>
</dbReference>
<dbReference type="GO" id="GO:0005886">
    <property type="term" value="C:plasma membrane"/>
    <property type="evidence" value="ECO:0007669"/>
    <property type="project" value="UniProtKB-SubCell"/>
</dbReference>
<keyword evidence="11" id="KW-1185">Reference proteome</keyword>
<dbReference type="CDD" id="cd15375">
    <property type="entry name" value="7tmA_OXGR1"/>
    <property type="match status" value="1"/>
</dbReference>
<keyword evidence="6 9" id="KW-0472">Membrane</keyword>
<organism evidence="11 12">
    <name type="scientific">Eublepharis macularius</name>
    <name type="common">Leopard gecko</name>
    <name type="synonym">Cyrtodactylus macularius</name>
    <dbReference type="NCBI Taxonomy" id="481883"/>
    <lineage>
        <taxon>Eukaryota</taxon>
        <taxon>Metazoa</taxon>
        <taxon>Chordata</taxon>
        <taxon>Craniata</taxon>
        <taxon>Vertebrata</taxon>
        <taxon>Euteleostomi</taxon>
        <taxon>Lepidosauria</taxon>
        <taxon>Squamata</taxon>
        <taxon>Bifurcata</taxon>
        <taxon>Gekkota</taxon>
        <taxon>Eublepharidae</taxon>
        <taxon>Eublepharinae</taxon>
        <taxon>Eublepharis</taxon>
    </lineage>
</organism>
<feature type="transmembrane region" description="Helical" evidence="9">
    <location>
        <begin position="149"/>
        <end position="172"/>
    </location>
</feature>
<gene>
    <name evidence="12" type="primary">LOC129326492</name>
</gene>
<dbReference type="GeneID" id="129326492"/>
<evidence type="ECO:0000256" key="6">
    <source>
        <dbReference type="ARBA" id="ARBA00023136"/>
    </source>
</evidence>
<dbReference type="InterPro" id="IPR000276">
    <property type="entry name" value="GPCR_Rhodpsn"/>
</dbReference>
<dbReference type="Pfam" id="PF00001">
    <property type="entry name" value="7tm_1"/>
    <property type="match status" value="1"/>
</dbReference>
<dbReference type="InterPro" id="IPR017452">
    <property type="entry name" value="GPCR_Rhodpsn_7TM"/>
</dbReference>
<protein>
    <submittedName>
        <fullName evidence="12">2-oxoglutarate receptor 1-like</fullName>
    </submittedName>
</protein>
<evidence type="ECO:0000256" key="4">
    <source>
        <dbReference type="ARBA" id="ARBA00022989"/>
    </source>
</evidence>
<keyword evidence="4 9" id="KW-1133">Transmembrane helix</keyword>
<evidence type="ECO:0000256" key="9">
    <source>
        <dbReference type="SAM" id="Phobius"/>
    </source>
</evidence>
<evidence type="ECO:0000256" key="5">
    <source>
        <dbReference type="ARBA" id="ARBA00023040"/>
    </source>
</evidence>
<reference evidence="12" key="1">
    <citation type="submission" date="2025-08" db="UniProtKB">
        <authorList>
            <consortium name="RefSeq"/>
        </authorList>
    </citation>
    <scope>IDENTIFICATION</scope>
    <source>
        <tissue evidence="12">Blood</tissue>
    </source>
</reference>
<feature type="domain" description="G-protein coupled receptors family 1 profile" evidence="10">
    <location>
        <begin position="50"/>
        <end position="302"/>
    </location>
</feature>
<feature type="transmembrane region" description="Helical" evidence="9">
    <location>
        <begin position="114"/>
        <end position="137"/>
    </location>
</feature>
<dbReference type="RefSeq" id="XP_054830647.1">
    <property type="nucleotide sequence ID" value="XM_054974672.1"/>
</dbReference>
<evidence type="ECO:0000313" key="12">
    <source>
        <dbReference type="RefSeq" id="XP_054830647.1"/>
    </source>
</evidence>
<dbReference type="AlphaFoldDB" id="A0AA97J3D5"/>
<keyword evidence="3 9" id="KW-0812">Transmembrane</keyword>
<dbReference type="PANTHER" id="PTHR24231">
    <property type="entry name" value="PURINOCEPTOR-RELATED G-PROTEIN COUPLED RECEPTOR"/>
    <property type="match status" value="1"/>
</dbReference>
<keyword evidence="7" id="KW-0675">Receptor</keyword>
<dbReference type="Proteomes" id="UP001190640">
    <property type="component" value="Chromosome 3"/>
</dbReference>
<feature type="transmembrane region" description="Helical" evidence="9">
    <location>
        <begin position="72"/>
        <end position="94"/>
    </location>
</feature>
<evidence type="ECO:0000313" key="11">
    <source>
        <dbReference type="Proteomes" id="UP001190640"/>
    </source>
</evidence>
<dbReference type="PROSITE" id="PS50262">
    <property type="entry name" value="G_PROTEIN_RECEP_F1_2"/>
    <property type="match status" value="1"/>
</dbReference>
<evidence type="ECO:0000259" key="10">
    <source>
        <dbReference type="PROSITE" id="PS50262"/>
    </source>
</evidence>
<keyword evidence="2" id="KW-1003">Cell membrane</keyword>
<evidence type="ECO:0000256" key="2">
    <source>
        <dbReference type="ARBA" id="ARBA00022475"/>
    </source>
</evidence>